<sequence length="152" mass="17886">MSLTDIALLAFILLFILYAVYDEIIMPRRNGKTRLQVNLKRRNKADSGIFVGLLAILAYQNINNNGSHFTTWLLFTLAIIAIYVFYIRWPKILFKETGFYYGNVFILYSRIKNMNMSEDGYLVIDLEKRRLLIQVAKMDDLDLILKFFVEQK</sequence>
<dbReference type="eggNOG" id="COG4811">
    <property type="taxonomic scope" value="Bacteria"/>
</dbReference>
<name>A0A097R2S9_HAFAL</name>
<protein>
    <recommendedName>
        <fullName evidence="7">UPF0266 membrane protein AT03_11960</fullName>
    </recommendedName>
</protein>
<dbReference type="Pfam" id="PF06173">
    <property type="entry name" value="DUF986"/>
    <property type="match status" value="1"/>
</dbReference>
<evidence type="ECO:0000256" key="1">
    <source>
        <dbReference type="ARBA" id="ARBA00004651"/>
    </source>
</evidence>
<dbReference type="NCBIfam" id="NF002791">
    <property type="entry name" value="PRK02913.1"/>
    <property type="match status" value="1"/>
</dbReference>
<keyword evidence="9" id="KW-1185">Reference proteome</keyword>
<dbReference type="OrthoDB" id="2360740at2"/>
<reference evidence="8 9" key="1">
    <citation type="journal article" date="2014" name="Gut Pathog.">
        <title>Gene clusters of Hafnia alvei strain FB1 important in survival and pathogenesis: a draft genome perspective.</title>
        <authorList>
            <person name="Tan J.Y."/>
            <person name="Yin W.F."/>
            <person name="Chan K.G."/>
        </authorList>
    </citation>
    <scope>NUCLEOTIDE SEQUENCE [LARGE SCALE GENOMIC DNA]</scope>
    <source>
        <strain evidence="8 9">FB1</strain>
    </source>
</reference>
<feature type="transmembrane region" description="Helical" evidence="7">
    <location>
        <begin position="6"/>
        <end position="24"/>
    </location>
</feature>
<dbReference type="PATRIC" id="fig|1453496.5.peg.2425"/>
<evidence type="ECO:0000313" key="9">
    <source>
        <dbReference type="Proteomes" id="UP000029986"/>
    </source>
</evidence>
<dbReference type="GeneID" id="56892046"/>
<dbReference type="HAMAP" id="MF_01071">
    <property type="entry name" value="UPF0266"/>
    <property type="match status" value="1"/>
</dbReference>
<feature type="transmembrane region" description="Helical" evidence="7">
    <location>
        <begin position="45"/>
        <end position="62"/>
    </location>
</feature>
<dbReference type="Proteomes" id="UP000029986">
    <property type="component" value="Chromosome"/>
</dbReference>
<evidence type="ECO:0000256" key="3">
    <source>
        <dbReference type="ARBA" id="ARBA00022475"/>
    </source>
</evidence>
<keyword evidence="3 7" id="KW-1003">Cell membrane</keyword>
<keyword evidence="5 7" id="KW-1133">Transmembrane helix</keyword>
<dbReference type="KEGG" id="hav:AT03_11960"/>
<feature type="transmembrane region" description="Helical" evidence="7">
    <location>
        <begin position="68"/>
        <end position="86"/>
    </location>
</feature>
<comment type="subcellular location">
    <subcellularLocation>
        <location evidence="1 7">Cell membrane</location>
        <topology evidence="1 7">Multi-pass membrane protein</topology>
    </subcellularLocation>
</comment>
<dbReference type="GO" id="GO:0005886">
    <property type="term" value="C:plasma membrane"/>
    <property type="evidence" value="ECO:0007669"/>
    <property type="project" value="UniProtKB-SubCell"/>
</dbReference>
<organism evidence="8 9">
    <name type="scientific">Hafnia alvei FB1</name>
    <dbReference type="NCBI Taxonomy" id="1453496"/>
    <lineage>
        <taxon>Bacteria</taxon>
        <taxon>Pseudomonadati</taxon>
        <taxon>Pseudomonadota</taxon>
        <taxon>Gammaproteobacteria</taxon>
        <taxon>Enterobacterales</taxon>
        <taxon>Hafniaceae</taxon>
        <taxon>Hafnia</taxon>
    </lineage>
</organism>
<evidence type="ECO:0000256" key="2">
    <source>
        <dbReference type="ARBA" id="ARBA00009962"/>
    </source>
</evidence>
<keyword evidence="6 7" id="KW-0472">Membrane</keyword>
<evidence type="ECO:0000256" key="4">
    <source>
        <dbReference type="ARBA" id="ARBA00022692"/>
    </source>
</evidence>
<evidence type="ECO:0000313" key="8">
    <source>
        <dbReference type="EMBL" id="AIU73030.1"/>
    </source>
</evidence>
<gene>
    <name evidence="8" type="ORF">AT03_11960</name>
</gene>
<proteinExistence type="inferred from homology"/>
<accession>A0A097R2S9</accession>
<keyword evidence="4 7" id="KW-0812">Transmembrane</keyword>
<evidence type="ECO:0000256" key="5">
    <source>
        <dbReference type="ARBA" id="ARBA00022989"/>
    </source>
</evidence>
<dbReference type="PIRSF" id="PIRSF020687">
    <property type="entry name" value="UCP020687"/>
    <property type="match status" value="1"/>
</dbReference>
<dbReference type="HOGENOM" id="CLU_133645_0_0_6"/>
<evidence type="ECO:0000256" key="7">
    <source>
        <dbReference type="HAMAP-Rule" id="MF_01071"/>
    </source>
</evidence>
<comment type="similarity">
    <text evidence="2 7">Belongs to the UPF0266 family.</text>
</comment>
<dbReference type="EMBL" id="CP009706">
    <property type="protein sequence ID" value="AIU73030.1"/>
    <property type="molecule type" value="Genomic_DNA"/>
</dbReference>
<evidence type="ECO:0000256" key="6">
    <source>
        <dbReference type="ARBA" id="ARBA00023136"/>
    </source>
</evidence>
<dbReference type="InterPro" id="IPR009328">
    <property type="entry name" value="DUF986"/>
</dbReference>
<dbReference type="AlphaFoldDB" id="A0A097R2S9"/>
<dbReference type="RefSeq" id="WP_025796823.1">
    <property type="nucleotide sequence ID" value="NZ_CP009706.1"/>
</dbReference>